<dbReference type="STRING" id="525640.SAMN04487971_105215"/>
<evidence type="ECO:0000313" key="3">
    <source>
        <dbReference type="Proteomes" id="UP000199555"/>
    </source>
</evidence>
<reference evidence="3" key="1">
    <citation type="submission" date="2016-10" db="EMBL/GenBank/DDBJ databases">
        <authorList>
            <person name="Varghese N."/>
            <person name="Submissions S."/>
        </authorList>
    </citation>
    <scope>NUCLEOTIDE SEQUENCE [LARGE SCALE GENOMIC DNA]</scope>
    <source>
        <strain evidence="3">CGMCC 1.7655</strain>
    </source>
</reference>
<name>A0A1G9GUL5_9RHOB</name>
<proteinExistence type="predicted"/>
<dbReference type="RefSeq" id="WP_090754412.1">
    <property type="nucleotide sequence ID" value="NZ_FNGE01000005.1"/>
</dbReference>
<dbReference type="Gene3D" id="2.60.260.40">
    <property type="entry name" value="q5lls5 like domains"/>
    <property type="match status" value="1"/>
</dbReference>
<evidence type="ECO:0000313" key="2">
    <source>
        <dbReference type="EMBL" id="SDL04245.1"/>
    </source>
</evidence>
<accession>A0A1G9GUL5</accession>
<dbReference type="AlphaFoldDB" id="A0A1G9GUL5"/>
<dbReference type="OrthoDB" id="7391570at2"/>
<dbReference type="EMBL" id="FNGE01000005">
    <property type="protein sequence ID" value="SDL04245.1"/>
    <property type="molecule type" value="Genomic_DNA"/>
</dbReference>
<sequence>MRHPVTETPLSTNQDPAAEVLPAPETAVVTTWKVACSGDEARGFGHPRVWLAISPDTGWVECGYCDKRFIIDRDHAHGDH</sequence>
<dbReference type="InterPro" id="IPR019401">
    <property type="entry name" value="Znf_CHCC"/>
</dbReference>
<gene>
    <name evidence="2" type="ORF">SAMN04487971_105215</name>
</gene>
<dbReference type="Pfam" id="PF10276">
    <property type="entry name" value="zf-CHCC"/>
    <property type="match status" value="1"/>
</dbReference>
<keyword evidence="3" id="KW-1185">Reference proteome</keyword>
<evidence type="ECO:0000259" key="1">
    <source>
        <dbReference type="Pfam" id="PF10276"/>
    </source>
</evidence>
<dbReference type="Proteomes" id="UP000199555">
    <property type="component" value="Unassembled WGS sequence"/>
</dbReference>
<feature type="domain" description="Zinc finger CHCC-type" evidence="1">
    <location>
        <begin position="32"/>
        <end position="69"/>
    </location>
</feature>
<organism evidence="2 3">
    <name type="scientific">Paracoccus chinensis</name>
    <dbReference type="NCBI Taxonomy" id="525640"/>
    <lineage>
        <taxon>Bacteria</taxon>
        <taxon>Pseudomonadati</taxon>
        <taxon>Pseudomonadota</taxon>
        <taxon>Alphaproteobacteria</taxon>
        <taxon>Rhodobacterales</taxon>
        <taxon>Paracoccaceae</taxon>
        <taxon>Paracoccus</taxon>
    </lineage>
</organism>
<protein>
    <submittedName>
        <fullName evidence="2">Uncharacterized conserved protein, contains Zn-finger domain</fullName>
    </submittedName>
</protein>